<protein>
    <submittedName>
        <fullName evidence="2">Uncharacterized protein</fullName>
    </submittedName>
</protein>
<reference evidence="2" key="1">
    <citation type="submission" date="2019-10" db="EMBL/GenBank/DDBJ databases">
        <title>The sequence and de novo assembly of the wild yak genome.</title>
        <authorList>
            <person name="Liu Y."/>
        </authorList>
    </citation>
    <scope>NUCLEOTIDE SEQUENCE [LARGE SCALE GENOMIC DNA]</scope>
    <source>
        <strain evidence="2">WY2019</strain>
    </source>
</reference>
<accession>A0A6B0RLK1</accession>
<evidence type="ECO:0000313" key="3">
    <source>
        <dbReference type="Proteomes" id="UP000322234"/>
    </source>
</evidence>
<organism evidence="2 3">
    <name type="scientific">Bos mutus</name>
    <name type="common">wild yak</name>
    <dbReference type="NCBI Taxonomy" id="72004"/>
    <lineage>
        <taxon>Eukaryota</taxon>
        <taxon>Metazoa</taxon>
        <taxon>Chordata</taxon>
        <taxon>Craniata</taxon>
        <taxon>Vertebrata</taxon>
        <taxon>Euteleostomi</taxon>
        <taxon>Mammalia</taxon>
        <taxon>Eutheria</taxon>
        <taxon>Laurasiatheria</taxon>
        <taxon>Artiodactyla</taxon>
        <taxon>Ruminantia</taxon>
        <taxon>Pecora</taxon>
        <taxon>Bovidae</taxon>
        <taxon>Bovinae</taxon>
        <taxon>Bos</taxon>
    </lineage>
</organism>
<keyword evidence="3" id="KW-1185">Reference proteome</keyword>
<evidence type="ECO:0000313" key="2">
    <source>
        <dbReference type="EMBL" id="MXQ88854.1"/>
    </source>
</evidence>
<dbReference type="AlphaFoldDB" id="A0A6B0RLK1"/>
<dbReference type="EMBL" id="VBQZ03000050">
    <property type="protein sequence ID" value="MXQ88854.1"/>
    <property type="molecule type" value="Genomic_DNA"/>
</dbReference>
<feature type="region of interest" description="Disordered" evidence="1">
    <location>
        <begin position="1"/>
        <end position="36"/>
    </location>
</feature>
<name>A0A6B0RLK1_9CETA</name>
<comment type="caution">
    <text evidence="2">The sequence shown here is derived from an EMBL/GenBank/DDBJ whole genome shotgun (WGS) entry which is preliminary data.</text>
</comment>
<gene>
    <name evidence="2" type="ORF">E5288_WYG012270</name>
</gene>
<sequence length="180" mass="19600">MRLRADGEVCPSSRASRSPDSEQMARHSRVRPRGVAGSVGTHIEDVIAAPLWCRAVWSTADDHTCESSQKAEEEWFLPCDAHGPGSRQPVADLGTEGLTGPEERGPGPPRGFRVLQSDPSSQQTPRFQKSNYEDYRGYRILINVLSVSLKGPTTPAMDGPNQGPDPGVLYFGGKERKELG</sequence>
<feature type="region of interest" description="Disordered" evidence="1">
    <location>
        <begin position="152"/>
        <end position="180"/>
    </location>
</feature>
<proteinExistence type="predicted"/>
<feature type="compositionally biased region" description="Polar residues" evidence="1">
    <location>
        <begin position="117"/>
        <end position="129"/>
    </location>
</feature>
<feature type="region of interest" description="Disordered" evidence="1">
    <location>
        <begin position="79"/>
        <end position="129"/>
    </location>
</feature>
<dbReference type="Proteomes" id="UP000322234">
    <property type="component" value="Unassembled WGS sequence"/>
</dbReference>
<evidence type="ECO:0000256" key="1">
    <source>
        <dbReference type="SAM" id="MobiDB-lite"/>
    </source>
</evidence>